<reference evidence="1" key="1">
    <citation type="submission" date="2019-08" db="EMBL/GenBank/DDBJ databases">
        <authorList>
            <person name="Kucharzyk K."/>
            <person name="Murdoch R.W."/>
            <person name="Higgins S."/>
            <person name="Loffler F."/>
        </authorList>
    </citation>
    <scope>NUCLEOTIDE SEQUENCE</scope>
</reference>
<dbReference type="AlphaFoldDB" id="A0A644XPG9"/>
<evidence type="ECO:0000313" key="1">
    <source>
        <dbReference type="EMBL" id="MPM18100.1"/>
    </source>
</evidence>
<comment type="caution">
    <text evidence="1">The sequence shown here is derived from an EMBL/GenBank/DDBJ whole genome shotgun (WGS) entry which is preliminary data.</text>
</comment>
<name>A0A644XPG9_9ZZZZ</name>
<dbReference type="EMBL" id="VSSQ01002920">
    <property type="protein sequence ID" value="MPM18100.1"/>
    <property type="molecule type" value="Genomic_DNA"/>
</dbReference>
<proteinExistence type="predicted"/>
<gene>
    <name evidence="1" type="ORF">SDC9_64506</name>
</gene>
<accession>A0A644XPG9</accession>
<sequence>MTYTETLKKAIAKAESMTTGNIYINLGINRKVATKHWEKDEAKRTYIRIDCYTLHGNYKGNYKLGYVDEVTGEYVFDRSAEFDLEIK</sequence>
<protein>
    <submittedName>
        <fullName evidence="1">Uncharacterized protein</fullName>
    </submittedName>
</protein>
<organism evidence="1">
    <name type="scientific">bioreactor metagenome</name>
    <dbReference type="NCBI Taxonomy" id="1076179"/>
    <lineage>
        <taxon>unclassified sequences</taxon>
        <taxon>metagenomes</taxon>
        <taxon>ecological metagenomes</taxon>
    </lineage>
</organism>